<keyword evidence="2" id="KW-0238">DNA-binding</keyword>
<evidence type="ECO:0000256" key="3">
    <source>
        <dbReference type="ARBA" id="ARBA00023163"/>
    </source>
</evidence>
<dbReference type="PRINTS" id="PR00038">
    <property type="entry name" value="HTHLUXR"/>
</dbReference>
<evidence type="ECO:0000313" key="7">
    <source>
        <dbReference type="Proteomes" id="UP001597097"/>
    </source>
</evidence>
<dbReference type="SUPFAM" id="SSF46894">
    <property type="entry name" value="C-terminal effector domain of the bipartite response regulators"/>
    <property type="match status" value="1"/>
</dbReference>
<dbReference type="PANTHER" id="PTHR44688">
    <property type="entry name" value="DNA-BINDING TRANSCRIPTIONAL ACTIVATOR DEVR_DOSR"/>
    <property type="match status" value="1"/>
</dbReference>
<organism evidence="6 7">
    <name type="scientific">Nonomuraea guangzhouensis</name>
    <dbReference type="NCBI Taxonomy" id="1291555"/>
    <lineage>
        <taxon>Bacteria</taxon>
        <taxon>Bacillati</taxon>
        <taxon>Actinomycetota</taxon>
        <taxon>Actinomycetes</taxon>
        <taxon>Streptosporangiales</taxon>
        <taxon>Streptosporangiaceae</taxon>
        <taxon>Nonomuraea</taxon>
    </lineage>
</organism>
<keyword evidence="7" id="KW-1185">Reference proteome</keyword>
<dbReference type="CDD" id="cd06170">
    <property type="entry name" value="LuxR_C_like"/>
    <property type="match status" value="1"/>
</dbReference>
<dbReference type="SMART" id="SM00421">
    <property type="entry name" value="HTH_LUXR"/>
    <property type="match status" value="1"/>
</dbReference>
<dbReference type="Pfam" id="PF00196">
    <property type="entry name" value="GerE"/>
    <property type="match status" value="1"/>
</dbReference>
<dbReference type="Gene3D" id="1.10.10.10">
    <property type="entry name" value="Winged helix-like DNA-binding domain superfamily/Winged helix DNA-binding domain"/>
    <property type="match status" value="1"/>
</dbReference>
<dbReference type="RefSeq" id="WP_246653392.1">
    <property type="nucleotide sequence ID" value="NZ_JAHKRM010000029.1"/>
</dbReference>
<evidence type="ECO:0000313" key="6">
    <source>
        <dbReference type="EMBL" id="MFD1547853.1"/>
    </source>
</evidence>
<sequence length="378" mass="41956">MLRIHFSAEDLARTRIADGPDPMWETLLSLHLLQERATPGAFGRWRADVQGHLPASAALLYELAPAQGYSADFLTPAETAGNPEFRLGIDAVLSTPRERLRDDIVHLMAERRSTPWLCCLADGGRAAIQRLGEALRQYHASALTPYWREISHRVGADRAFRAGTLLDHGLGRLLSTLHPAIRWEQPVLTFPYGRHDRDLHLDGRGLLLVPSFFCWRTPICLRDPSLAPVLVYPIDHAPNRAVPADDRTARTPSSRPWAAPSGRTHAADLGTTVLDEDLSHLDARGVAAARLRRRSPRQAAGPLNELTVREQQVLALMAQGRSNEAIIQCLGVGAKTVETYVRNIFAKLHLEPSLTDHRRVLAVLAYLQASPHPTVDRR</sequence>
<keyword evidence="1" id="KW-0805">Transcription regulation</keyword>
<keyword evidence="3" id="KW-0804">Transcription</keyword>
<accession>A0ABW4GYD1</accession>
<dbReference type="InterPro" id="IPR016032">
    <property type="entry name" value="Sig_transdc_resp-reg_C-effctor"/>
</dbReference>
<feature type="region of interest" description="Disordered" evidence="4">
    <location>
        <begin position="242"/>
        <end position="263"/>
    </location>
</feature>
<gene>
    <name evidence="6" type="ORF">ACFSJ0_63255</name>
</gene>
<evidence type="ECO:0000256" key="2">
    <source>
        <dbReference type="ARBA" id="ARBA00023125"/>
    </source>
</evidence>
<dbReference type="InterPro" id="IPR000792">
    <property type="entry name" value="Tscrpt_reg_LuxR_C"/>
</dbReference>
<evidence type="ECO:0000256" key="4">
    <source>
        <dbReference type="SAM" id="MobiDB-lite"/>
    </source>
</evidence>
<proteinExistence type="predicted"/>
<comment type="caution">
    <text evidence="6">The sequence shown here is derived from an EMBL/GenBank/DDBJ whole genome shotgun (WGS) entry which is preliminary data.</text>
</comment>
<dbReference type="EMBL" id="JBHUCM010000084">
    <property type="protein sequence ID" value="MFD1547853.1"/>
    <property type="molecule type" value="Genomic_DNA"/>
</dbReference>
<name>A0ABW4GYD1_9ACTN</name>
<dbReference type="PANTHER" id="PTHR44688:SF16">
    <property type="entry name" value="DNA-BINDING TRANSCRIPTIONAL ACTIVATOR DEVR_DOSR"/>
    <property type="match status" value="1"/>
</dbReference>
<dbReference type="InterPro" id="IPR036388">
    <property type="entry name" value="WH-like_DNA-bd_sf"/>
</dbReference>
<reference evidence="7" key="1">
    <citation type="journal article" date="2019" name="Int. J. Syst. Evol. Microbiol.">
        <title>The Global Catalogue of Microorganisms (GCM) 10K type strain sequencing project: providing services to taxonomists for standard genome sequencing and annotation.</title>
        <authorList>
            <consortium name="The Broad Institute Genomics Platform"/>
            <consortium name="The Broad Institute Genome Sequencing Center for Infectious Disease"/>
            <person name="Wu L."/>
            <person name="Ma J."/>
        </authorList>
    </citation>
    <scope>NUCLEOTIDE SEQUENCE [LARGE SCALE GENOMIC DNA]</scope>
    <source>
        <strain evidence="7">CGMCC 1.15399</strain>
    </source>
</reference>
<protein>
    <submittedName>
        <fullName evidence="6">LuxR C-terminal-related transcriptional regulator</fullName>
    </submittedName>
</protein>
<feature type="domain" description="HTH luxR-type" evidence="5">
    <location>
        <begin position="299"/>
        <end position="369"/>
    </location>
</feature>
<evidence type="ECO:0000259" key="5">
    <source>
        <dbReference type="PROSITE" id="PS50043"/>
    </source>
</evidence>
<dbReference type="PROSITE" id="PS50043">
    <property type="entry name" value="HTH_LUXR_2"/>
    <property type="match status" value="1"/>
</dbReference>
<dbReference type="Proteomes" id="UP001597097">
    <property type="component" value="Unassembled WGS sequence"/>
</dbReference>
<evidence type="ECO:0000256" key="1">
    <source>
        <dbReference type="ARBA" id="ARBA00023015"/>
    </source>
</evidence>